<evidence type="ECO:0000313" key="2">
    <source>
        <dbReference type="EMBL" id="HIZ64482.1"/>
    </source>
</evidence>
<dbReference type="Proteomes" id="UP000824056">
    <property type="component" value="Unassembled WGS sequence"/>
</dbReference>
<reference evidence="2" key="2">
    <citation type="submission" date="2021-04" db="EMBL/GenBank/DDBJ databases">
        <authorList>
            <person name="Gilroy R."/>
        </authorList>
    </citation>
    <scope>NUCLEOTIDE SEQUENCE</scope>
    <source>
        <strain evidence="2">1068</strain>
    </source>
</reference>
<organism evidence="2 3">
    <name type="scientific">Candidatus Blautia pullicola</name>
    <dbReference type="NCBI Taxonomy" id="2838498"/>
    <lineage>
        <taxon>Bacteria</taxon>
        <taxon>Bacillati</taxon>
        <taxon>Bacillota</taxon>
        <taxon>Clostridia</taxon>
        <taxon>Lachnospirales</taxon>
        <taxon>Lachnospiraceae</taxon>
        <taxon>Blautia</taxon>
    </lineage>
</organism>
<reference evidence="2" key="1">
    <citation type="journal article" date="2021" name="PeerJ">
        <title>Extensive microbial diversity within the chicken gut microbiome revealed by metagenomics and culture.</title>
        <authorList>
            <person name="Gilroy R."/>
            <person name="Ravi A."/>
            <person name="Getino M."/>
            <person name="Pursley I."/>
            <person name="Horton D.L."/>
            <person name="Alikhan N.F."/>
            <person name="Baker D."/>
            <person name="Gharbi K."/>
            <person name="Hall N."/>
            <person name="Watson M."/>
            <person name="Adriaenssens E.M."/>
            <person name="Foster-Nyarko E."/>
            <person name="Jarju S."/>
            <person name="Secka A."/>
            <person name="Antonio M."/>
            <person name="Oren A."/>
            <person name="Chaudhuri R.R."/>
            <person name="La Ragione R."/>
            <person name="Hildebrand F."/>
            <person name="Pallen M.J."/>
        </authorList>
    </citation>
    <scope>NUCLEOTIDE SEQUENCE</scope>
    <source>
        <strain evidence="2">1068</strain>
    </source>
</reference>
<evidence type="ECO:0008006" key="4">
    <source>
        <dbReference type="Google" id="ProtNLM"/>
    </source>
</evidence>
<protein>
    <recommendedName>
        <fullName evidence="4">Bacterial extracellular solute-binding protein</fullName>
    </recommendedName>
</protein>
<evidence type="ECO:0000256" key="1">
    <source>
        <dbReference type="SAM" id="Phobius"/>
    </source>
</evidence>
<dbReference type="EMBL" id="DXBG01000024">
    <property type="protein sequence ID" value="HIZ64482.1"/>
    <property type="molecule type" value="Genomic_DNA"/>
</dbReference>
<comment type="caution">
    <text evidence="2">The sequence shown here is derived from an EMBL/GenBank/DDBJ whole genome shotgun (WGS) entry which is preliminary data.</text>
</comment>
<gene>
    <name evidence="2" type="ORF">H9809_01030</name>
</gene>
<accession>A0A9D2FPU2</accession>
<sequence>MKGFFAKIRENTAGMTGREKAEYIGAYYWYHILGLAAALGLVLFLILHFGFREAPPAFTCVLVNQDINFARDQKLGEDFARAAGLSADQVEIDSDFNLSYGNIQLEGVNESSYEKFFFKWRNQELDAVLMPESFYEYCKELGGAFYSLEQWDIQGLPVYEESGAPAAIKAEETGLAEYLNNETGEALLLAFPDTGKNQEQCGAFLEFLRNISA</sequence>
<keyword evidence="1" id="KW-0472">Membrane</keyword>
<name>A0A9D2FPU2_9FIRM</name>
<keyword evidence="1" id="KW-0812">Transmembrane</keyword>
<feature type="transmembrane region" description="Helical" evidence="1">
    <location>
        <begin position="28"/>
        <end position="51"/>
    </location>
</feature>
<dbReference type="AlphaFoldDB" id="A0A9D2FPU2"/>
<keyword evidence="1" id="KW-1133">Transmembrane helix</keyword>
<proteinExistence type="predicted"/>
<evidence type="ECO:0000313" key="3">
    <source>
        <dbReference type="Proteomes" id="UP000824056"/>
    </source>
</evidence>